<keyword evidence="1" id="KW-1185">Reference proteome</keyword>
<accession>A0A0M3IF75</accession>
<reference evidence="2" key="1">
    <citation type="submission" date="2017-02" db="UniProtKB">
        <authorList>
            <consortium name="WormBaseParasite"/>
        </authorList>
    </citation>
    <scope>IDENTIFICATION</scope>
</reference>
<evidence type="ECO:0000313" key="2">
    <source>
        <dbReference type="WBParaSite" id="ALUE_0001683501-mRNA-1"/>
    </source>
</evidence>
<evidence type="ECO:0000313" key="1">
    <source>
        <dbReference type="Proteomes" id="UP000036681"/>
    </source>
</evidence>
<dbReference type="Proteomes" id="UP000036681">
    <property type="component" value="Unplaced"/>
</dbReference>
<proteinExistence type="predicted"/>
<organism evidence="1 2">
    <name type="scientific">Ascaris lumbricoides</name>
    <name type="common">Giant roundworm</name>
    <dbReference type="NCBI Taxonomy" id="6252"/>
    <lineage>
        <taxon>Eukaryota</taxon>
        <taxon>Metazoa</taxon>
        <taxon>Ecdysozoa</taxon>
        <taxon>Nematoda</taxon>
        <taxon>Chromadorea</taxon>
        <taxon>Rhabditida</taxon>
        <taxon>Spirurina</taxon>
        <taxon>Ascaridomorpha</taxon>
        <taxon>Ascaridoidea</taxon>
        <taxon>Ascarididae</taxon>
        <taxon>Ascaris</taxon>
    </lineage>
</organism>
<sequence>MEQSVRVRSSNCESNSVVCIVPRPALGQSIAIYHLVIEKKAL</sequence>
<dbReference type="WBParaSite" id="ALUE_0001683501-mRNA-1">
    <property type="protein sequence ID" value="ALUE_0001683501-mRNA-1"/>
    <property type="gene ID" value="ALUE_0001683501"/>
</dbReference>
<name>A0A0M3IF75_ASCLU</name>
<protein>
    <submittedName>
        <fullName evidence="2">Uncharacterized protein</fullName>
    </submittedName>
</protein>
<dbReference type="AlphaFoldDB" id="A0A0M3IF75"/>